<evidence type="ECO:0000259" key="6">
    <source>
        <dbReference type="Pfam" id="PF00080"/>
    </source>
</evidence>
<dbReference type="Pfam" id="PF00080">
    <property type="entry name" value="Sod_Cu"/>
    <property type="match status" value="1"/>
</dbReference>
<dbReference type="InterPro" id="IPR024134">
    <property type="entry name" value="SOD_Cu/Zn_/chaperone"/>
</dbReference>
<dbReference type="PROSITE" id="PS00332">
    <property type="entry name" value="SOD_CU_ZN_2"/>
    <property type="match status" value="1"/>
</dbReference>
<dbReference type="PANTHER" id="PTHR10003">
    <property type="entry name" value="SUPEROXIDE DISMUTASE CU-ZN -RELATED"/>
    <property type="match status" value="1"/>
</dbReference>
<dbReference type="AlphaFoldDB" id="A0A6I1FI01"/>
<dbReference type="EMBL" id="WEIO01000008">
    <property type="protein sequence ID" value="KAB7705529.1"/>
    <property type="molecule type" value="Genomic_DNA"/>
</dbReference>
<evidence type="ECO:0000313" key="8">
    <source>
        <dbReference type="Proteomes" id="UP000429595"/>
    </source>
</evidence>
<dbReference type="GO" id="GO:0005507">
    <property type="term" value="F:copper ion binding"/>
    <property type="evidence" value="ECO:0007669"/>
    <property type="project" value="InterPro"/>
</dbReference>
<keyword evidence="3" id="KW-0862">Zinc</keyword>
<evidence type="ECO:0000256" key="1">
    <source>
        <dbReference type="ARBA" id="ARBA00010457"/>
    </source>
</evidence>
<protein>
    <recommendedName>
        <fullName evidence="3">Superoxide dismutase [Cu-Zn]</fullName>
        <ecNumber evidence="3">1.15.1.1</ecNumber>
    </recommendedName>
</protein>
<dbReference type="Gene3D" id="2.60.40.200">
    <property type="entry name" value="Superoxide dismutase, copper/zinc binding domain"/>
    <property type="match status" value="1"/>
</dbReference>
<feature type="domain" description="Superoxide dismutase copper/zinc binding" evidence="6">
    <location>
        <begin position="100"/>
        <end position="231"/>
    </location>
</feature>
<proteinExistence type="inferred from homology"/>
<dbReference type="InterPro" id="IPR018152">
    <property type="entry name" value="SOD_Cu/Zn_BS"/>
</dbReference>
<evidence type="ECO:0000256" key="5">
    <source>
        <dbReference type="SAM" id="SignalP"/>
    </source>
</evidence>
<keyword evidence="8" id="KW-1185">Reference proteome</keyword>
<feature type="chain" id="PRO_5038488751" description="Superoxide dismutase [Cu-Zn]" evidence="5">
    <location>
        <begin position="19"/>
        <end position="233"/>
    </location>
</feature>
<evidence type="ECO:0000313" key="7">
    <source>
        <dbReference type="EMBL" id="KAB7705529.1"/>
    </source>
</evidence>
<dbReference type="EC" id="1.15.1.1" evidence="3"/>
<dbReference type="RefSeq" id="WP_152152779.1">
    <property type="nucleotide sequence ID" value="NZ_WEIO01000008.1"/>
</dbReference>
<keyword evidence="5" id="KW-0732">Signal</keyword>
<dbReference type="SUPFAM" id="SSF49329">
    <property type="entry name" value="Cu,Zn superoxide dismutase-like"/>
    <property type="match status" value="1"/>
</dbReference>
<evidence type="ECO:0000256" key="2">
    <source>
        <dbReference type="ARBA" id="ARBA00024900"/>
    </source>
</evidence>
<comment type="function">
    <text evidence="2">Destroys radicals which are normally produced within the cells and which are toxic to biological systems. May play a role in favoring mycobacterial survival in phagocytes.</text>
</comment>
<comment type="cofactor">
    <cofactor evidence="3">
        <name>Cu cation</name>
        <dbReference type="ChEBI" id="CHEBI:23378"/>
    </cofactor>
    <text evidence="3">Binds 1 copper ion per subunit.</text>
</comment>
<evidence type="ECO:0000256" key="3">
    <source>
        <dbReference type="RuleBase" id="RU000393"/>
    </source>
</evidence>
<name>A0A6I1FI01_9BACI</name>
<organism evidence="7 8">
    <name type="scientific">Bacillus aerolatus</name>
    <dbReference type="NCBI Taxonomy" id="2653354"/>
    <lineage>
        <taxon>Bacteria</taxon>
        <taxon>Bacillati</taxon>
        <taxon>Bacillota</taxon>
        <taxon>Bacilli</taxon>
        <taxon>Bacillales</taxon>
        <taxon>Bacillaceae</taxon>
        <taxon>Bacillus</taxon>
    </lineage>
</organism>
<comment type="catalytic activity">
    <reaction evidence="3">
        <text>2 superoxide + 2 H(+) = H2O2 + O2</text>
        <dbReference type="Rhea" id="RHEA:20696"/>
        <dbReference type="ChEBI" id="CHEBI:15378"/>
        <dbReference type="ChEBI" id="CHEBI:15379"/>
        <dbReference type="ChEBI" id="CHEBI:16240"/>
        <dbReference type="ChEBI" id="CHEBI:18421"/>
        <dbReference type="EC" id="1.15.1.1"/>
    </reaction>
</comment>
<reference evidence="7 8" key="1">
    <citation type="submission" date="2019-10" db="EMBL/GenBank/DDBJ databases">
        <title>Bacillus aerolatum sp. nov., isolated from bioaerosol of sport playgrounds.</title>
        <authorList>
            <person name="Chen P."/>
            <person name="Zhang G."/>
        </authorList>
    </citation>
    <scope>NUCLEOTIDE SEQUENCE [LARGE SCALE GENOMIC DNA]</scope>
    <source>
        <strain evidence="7 8">CX253</strain>
    </source>
</reference>
<comment type="similarity">
    <text evidence="1 3">Belongs to the Cu-Zn superoxide dismutase family.</text>
</comment>
<feature type="signal peptide" evidence="5">
    <location>
        <begin position="1"/>
        <end position="18"/>
    </location>
</feature>
<comment type="cofactor">
    <cofactor evidence="3">
        <name>Zn(2+)</name>
        <dbReference type="ChEBI" id="CHEBI:29105"/>
    </cofactor>
    <text evidence="3">Binds 1 zinc ion per subunit.</text>
</comment>
<feature type="region of interest" description="Disordered" evidence="4">
    <location>
        <begin position="26"/>
        <end position="93"/>
    </location>
</feature>
<dbReference type="Proteomes" id="UP000429595">
    <property type="component" value="Unassembled WGS sequence"/>
</dbReference>
<evidence type="ECO:0000256" key="4">
    <source>
        <dbReference type="SAM" id="MobiDB-lite"/>
    </source>
</evidence>
<keyword evidence="3" id="KW-0560">Oxidoreductase</keyword>
<keyword evidence="3" id="KW-0479">Metal-binding</keyword>
<dbReference type="InterPro" id="IPR036423">
    <property type="entry name" value="SOD-like_Cu/Zn_dom_sf"/>
</dbReference>
<comment type="caution">
    <text evidence="7">The sequence shown here is derived from an EMBL/GenBank/DDBJ whole genome shotgun (WGS) entry which is preliminary data.</text>
</comment>
<dbReference type="PROSITE" id="PS51257">
    <property type="entry name" value="PROKAR_LIPOPROTEIN"/>
    <property type="match status" value="1"/>
</dbReference>
<keyword evidence="3" id="KW-0186">Copper</keyword>
<sequence>MKKWFFLTLFLAMMLVLAACGGGNDNAADEQSNTEEAGNETSEETTTNESDPGTADESTGTQPNEETPTEEQAAEEENKNIETPGSVTVDLNNSEGKKVGTAELEQAEDGVLVKVEASNLPAGEHGFHIHETGKCEAPTFESAGGHFNPTGAMHGFDHEKGPHAGDLPDLKVAEDGTAKAEMIAENVTLVSGEKHSLFDDDGSALVIHAKPDDGKSQPAGDAGDRIVCGIIKQ</sequence>
<accession>A0A6I1FI01</accession>
<gene>
    <name evidence="7" type="ORF">F9802_13385</name>
</gene>
<dbReference type="CDD" id="cd00305">
    <property type="entry name" value="Cu-Zn_Superoxide_Dismutase"/>
    <property type="match status" value="1"/>
</dbReference>
<dbReference type="GO" id="GO:0004784">
    <property type="term" value="F:superoxide dismutase activity"/>
    <property type="evidence" value="ECO:0007669"/>
    <property type="project" value="UniProtKB-EC"/>
</dbReference>
<feature type="compositionally biased region" description="Polar residues" evidence="4">
    <location>
        <begin position="81"/>
        <end position="93"/>
    </location>
</feature>
<dbReference type="InterPro" id="IPR001424">
    <property type="entry name" value="SOD_Cu_Zn_dom"/>
</dbReference>